<keyword evidence="1" id="KW-0812">Transmembrane</keyword>
<name>H5V5F1_ATLHE</name>
<sequence length="149" mass="17602">MHELWKIVLVTLPLMAFIILIGWFLRRLRHPKLSGAEQGGMKKISGNPTYFLSALFKDQYYFDSEYFYEIKNNVTFKIPLSAIISVRPGHTQVNNRRNWRVTFRNETGERSVQFYSNLTFFNQNFAEFLAVVKRENPHADVKDLSFFNL</sequence>
<evidence type="ECO:0000313" key="3">
    <source>
        <dbReference type="Proteomes" id="UP000010297"/>
    </source>
</evidence>
<keyword evidence="1" id="KW-1133">Transmembrane helix</keyword>
<accession>H5V5F1</accession>
<proteinExistence type="predicted"/>
<dbReference type="Proteomes" id="UP000010297">
    <property type="component" value="Unassembled WGS sequence"/>
</dbReference>
<evidence type="ECO:0000313" key="2">
    <source>
        <dbReference type="EMBL" id="GAB53209.1"/>
    </source>
</evidence>
<comment type="caution">
    <text evidence="2">The sequence shown here is derived from an EMBL/GenBank/DDBJ whole genome shotgun (WGS) entry which is preliminary data.</text>
</comment>
<feature type="transmembrane region" description="Helical" evidence="1">
    <location>
        <begin position="6"/>
        <end position="25"/>
    </location>
</feature>
<organism evidence="2 3">
    <name type="scientific">Atlantibacter hermannii NBRC 105704</name>
    <dbReference type="NCBI Taxonomy" id="1115512"/>
    <lineage>
        <taxon>Bacteria</taxon>
        <taxon>Pseudomonadati</taxon>
        <taxon>Pseudomonadota</taxon>
        <taxon>Gammaproteobacteria</taxon>
        <taxon>Enterobacterales</taxon>
        <taxon>Enterobacteriaceae</taxon>
        <taxon>Atlantibacter</taxon>
    </lineage>
</organism>
<keyword evidence="1" id="KW-0472">Membrane</keyword>
<dbReference type="EMBL" id="BAFF01000012">
    <property type="protein sequence ID" value="GAB53209.1"/>
    <property type="molecule type" value="Genomic_DNA"/>
</dbReference>
<evidence type="ECO:0000256" key="1">
    <source>
        <dbReference type="SAM" id="Phobius"/>
    </source>
</evidence>
<protein>
    <submittedName>
        <fullName evidence="2">Uncharacterized protein</fullName>
    </submittedName>
</protein>
<gene>
    <name evidence="2" type="ORF">EH105704_12_00960</name>
</gene>
<dbReference type="RefSeq" id="WP_002437420.1">
    <property type="nucleotide sequence ID" value="NZ_BAFF01000012.1"/>
</dbReference>
<reference evidence="2 3" key="1">
    <citation type="submission" date="2012-02" db="EMBL/GenBank/DDBJ databases">
        <title>Whole genome shotgun sequence of Escherichia hermannii NBRC 105704.</title>
        <authorList>
            <person name="Yoshida I."/>
            <person name="Hosoyama A."/>
            <person name="Tsuchikane K."/>
            <person name="Katsumata H."/>
            <person name="Yamazaki S."/>
            <person name="Fujita N."/>
        </authorList>
    </citation>
    <scope>NUCLEOTIDE SEQUENCE [LARGE SCALE GENOMIC DNA]</scope>
    <source>
        <strain evidence="2 3">NBRC 105704</strain>
    </source>
</reference>
<dbReference type="AlphaFoldDB" id="H5V5F1"/>
<dbReference type="eggNOG" id="ENOG5032ZQD">
    <property type="taxonomic scope" value="Bacteria"/>
</dbReference>
<dbReference type="GeneID" id="92828263"/>
<keyword evidence="3" id="KW-1185">Reference proteome</keyword>